<dbReference type="EMBL" id="BTRK01000006">
    <property type="protein sequence ID" value="GMR57069.1"/>
    <property type="molecule type" value="Genomic_DNA"/>
</dbReference>
<keyword evidence="2" id="KW-1185">Reference proteome</keyword>
<name>A0AAN5D7I1_9BILA</name>
<accession>A0AAN5D7I1</accession>
<feature type="non-terminal residue" evidence="1">
    <location>
        <position position="1"/>
    </location>
</feature>
<dbReference type="Proteomes" id="UP001328107">
    <property type="component" value="Unassembled WGS sequence"/>
</dbReference>
<evidence type="ECO:0000313" key="1">
    <source>
        <dbReference type="EMBL" id="GMR57069.1"/>
    </source>
</evidence>
<reference evidence="2" key="1">
    <citation type="submission" date="2022-10" db="EMBL/GenBank/DDBJ databases">
        <title>Genome assembly of Pristionchus species.</title>
        <authorList>
            <person name="Yoshida K."/>
            <person name="Sommer R.J."/>
        </authorList>
    </citation>
    <scope>NUCLEOTIDE SEQUENCE [LARGE SCALE GENOMIC DNA]</scope>
    <source>
        <strain evidence="2">RS5460</strain>
    </source>
</reference>
<dbReference type="AlphaFoldDB" id="A0AAN5D7I1"/>
<organism evidence="1 2">
    <name type="scientific">Pristionchus mayeri</name>
    <dbReference type="NCBI Taxonomy" id="1317129"/>
    <lineage>
        <taxon>Eukaryota</taxon>
        <taxon>Metazoa</taxon>
        <taxon>Ecdysozoa</taxon>
        <taxon>Nematoda</taxon>
        <taxon>Chromadorea</taxon>
        <taxon>Rhabditida</taxon>
        <taxon>Rhabditina</taxon>
        <taxon>Diplogasteromorpha</taxon>
        <taxon>Diplogasteroidea</taxon>
        <taxon>Neodiplogasteridae</taxon>
        <taxon>Pristionchus</taxon>
    </lineage>
</organism>
<gene>
    <name evidence="1" type="ORF">PMAYCL1PPCAC_27264</name>
</gene>
<sequence length="83" mass="8656">TPLGIVANGADASFRTFRVSGADFSGVAVARNFTMLRKRTASRISVACSKAGSTIALEIRITRQTRGVVTSKVIDDANGGLKA</sequence>
<proteinExistence type="predicted"/>
<protein>
    <submittedName>
        <fullName evidence="1">Uncharacterized protein</fullName>
    </submittedName>
</protein>
<evidence type="ECO:0000313" key="2">
    <source>
        <dbReference type="Proteomes" id="UP001328107"/>
    </source>
</evidence>
<comment type="caution">
    <text evidence="1">The sequence shown here is derived from an EMBL/GenBank/DDBJ whole genome shotgun (WGS) entry which is preliminary data.</text>
</comment>